<evidence type="ECO:0000256" key="1">
    <source>
        <dbReference type="SAM" id="MobiDB-lite"/>
    </source>
</evidence>
<dbReference type="Pfam" id="PF06985">
    <property type="entry name" value="HET"/>
    <property type="match status" value="1"/>
</dbReference>
<evidence type="ECO:0000313" key="4">
    <source>
        <dbReference type="Proteomes" id="UP001430848"/>
    </source>
</evidence>
<dbReference type="EMBL" id="JAKNSF020000096">
    <property type="protein sequence ID" value="KAK7716934.1"/>
    <property type="molecule type" value="Genomic_DNA"/>
</dbReference>
<name>A0ABR1NVS9_DIAER</name>
<feature type="domain" description="Heterokaryon incompatibility" evidence="2">
    <location>
        <begin position="217"/>
        <end position="363"/>
    </location>
</feature>
<accession>A0ABR1NVS9</accession>
<proteinExistence type="predicted"/>
<gene>
    <name evidence="3" type="ORF">SLS63_010941</name>
</gene>
<keyword evidence="4" id="KW-1185">Reference proteome</keyword>
<comment type="caution">
    <text evidence="3">The sequence shown here is derived from an EMBL/GenBank/DDBJ whole genome shotgun (WGS) entry which is preliminary data.</text>
</comment>
<evidence type="ECO:0000259" key="2">
    <source>
        <dbReference type="Pfam" id="PF06985"/>
    </source>
</evidence>
<dbReference type="PANTHER" id="PTHR33112:SF16">
    <property type="entry name" value="HETEROKARYON INCOMPATIBILITY DOMAIN-CONTAINING PROTEIN"/>
    <property type="match status" value="1"/>
</dbReference>
<dbReference type="InterPro" id="IPR010730">
    <property type="entry name" value="HET"/>
</dbReference>
<sequence>LGSDSGLDDFEAVIHPDVASLKACAEQRKCRLCVVLYGMFDHRARFGPSERQSSSLHGKYPKIYLSLHFEGYEESDEWDILEDERHIEDTPKDIVFSHPLGTDEICIRNPQVIARSTWRADEAGGSIPSPRADDVEASPDPESTNISTGSDETLALARLWIDNCSNMHETCKKRSSSTRRIPQRLLDVARVVDKINGVIHLINSAECMSDVSEMLQYVTLSHRWNPTYNCFTLASNIQEHETQGIEMTRLPKTFAEACITVKKLGLTYLWIDSLCIIQDSNADKALEIPNMADYYQNAELNLSASTQSIAGLWSDRDGEATKPFTINASLDLPEGRKQVLLELAPVLRADKTHLDYRGWILQERIFPRRTLFFDSYWISFECSQMSASESCPDGMDLTASSNPVTVESVMGTQLDRDCSLTIIGGIIRTVDAMSQTNGLATRRQMLTLWYRILNEYSLRQLSFESDRLDAISGLAERLCRITGDEYIGGMWRSSLLECLQWRPNTQDRGKEAVRQTRHRAPTWSWASCELLPRSEFSRRSKRLLVTNDYATRSKSLTAIRVLGVMWQCEGANRFGSLSEASLTIMGRPLRGFAYSGGKAPVFEEGWLTMDEDIEELPVLKPSRTEGRQASKTQCFVVICGETDPGERAEMVSQVIPDTSDQKVEGYIHLLPVAESWVIGGGDRLFCLVLRETSPGVFERIGSSLSRSCYVIKVPERKMILV</sequence>
<dbReference type="PANTHER" id="PTHR33112">
    <property type="entry name" value="DOMAIN PROTEIN, PUTATIVE-RELATED"/>
    <property type="match status" value="1"/>
</dbReference>
<feature type="region of interest" description="Disordered" evidence="1">
    <location>
        <begin position="120"/>
        <end position="148"/>
    </location>
</feature>
<dbReference type="Proteomes" id="UP001430848">
    <property type="component" value="Unassembled WGS sequence"/>
</dbReference>
<organism evidence="3 4">
    <name type="scientific">Diaporthe eres</name>
    <name type="common">Phomopsis oblonga</name>
    <dbReference type="NCBI Taxonomy" id="83184"/>
    <lineage>
        <taxon>Eukaryota</taxon>
        <taxon>Fungi</taxon>
        <taxon>Dikarya</taxon>
        <taxon>Ascomycota</taxon>
        <taxon>Pezizomycotina</taxon>
        <taxon>Sordariomycetes</taxon>
        <taxon>Sordariomycetidae</taxon>
        <taxon>Diaporthales</taxon>
        <taxon>Diaporthaceae</taxon>
        <taxon>Diaporthe</taxon>
        <taxon>Diaporthe eres species complex</taxon>
    </lineage>
</organism>
<reference evidence="3 4" key="1">
    <citation type="submission" date="2024-02" db="EMBL/GenBank/DDBJ databases">
        <title>De novo assembly and annotation of 12 fungi associated with fruit tree decline syndrome in Ontario, Canada.</title>
        <authorList>
            <person name="Sulman M."/>
            <person name="Ellouze W."/>
            <person name="Ilyukhin E."/>
        </authorList>
    </citation>
    <scope>NUCLEOTIDE SEQUENCE [LARGE SCALE GENOMIC DNA]</scope>
    <source>
        <strain evidence="3 4">M169</strain>
    </source>
</reference>
<protein>
    <recommendedName>
        <fullName evidence="2">Heterokaryon incompatibility domain-containing protein</fullName>
    </recommendedName>
</protein>
<feature type="non-terminal residue" evidence="3">
    <location>
        <position position="1"/>
    </location>
</feature>
<evidence type="ECO:0000313" key="3">
    <source>
        <dbReference type="EMBL" id="KAK7716934.1"/>
    </source>
</evidence>